<evidence type="ECO:0000313" key="1">
    <source>
        <dbReference type="EMBL" id="KAH9832439.1"/>
    </source>
</evidence>
<sequence>MQTGILDTACVHDCEQANSKNPSCAVIMPTKRSEPLEVVQERDATACQLCDTVCITDWGSLDQTCIDSCEQRRTANRCAVLERQVTLPQPVVPDPNCIDCDTACTNMTSSSSYYDCLVGCESKNSAHCGHTPKRRVSSAV</sequence>
<name>A0A9W7SUX6_9PEZI</name>
<dbReference type="Proteomes" id="UP001138500">
    <property type="component" value="Unassembled WGS sequence"/>
</dbReference>
<gene>
    <name evidence="1" type="ORF">Tdes44962_MAKER02103</name>
</gene>
<keyword evidence="2" id="KW-1185">Reference proteome</keyword>
<accession>A0A9W7SUX6</accession>
<dbReference type="AlphaFoldDB" id="A0A9W7SUX6"/>
<comment type="caution">
    <text evidence="1">The sequence shown here is derived from an EMBL/GenBank/DDBJ whole genome shotgun (WGS) entry which is preliminary data.</text>
</comment>
<reference evidence="1 2" key="1">
    <citation type="journal article" date="2018" name="IMA Fungus">
        <title>IMA Genome-F 10: Nine draft genome sequences of Claviceps purpurea s.lat., including C. arundinis, C. humidiphila, and C. cf. spartinae, pseudomolecules for the pitch canker pathogen Fusarium circinatum, draft genome of Davidsoniella eucalypti, Grosmannia galeiformis, Quambalaria eucalypti, and Teratosphaeria destructans.</title>
        <authorList>
            <person name="Wingfield B.D."/>
            <person name="Liu M."/>
            <person name="Nguyen H.D."/>
            <person name="Lane F.A."/>
            <person name="Morgan S.W."/>
            <person name="De Vos L."/>
            <person name="Wilken P.M."/>
            <person name="Duong T.A."/>
            <person name="Aylward J."/>
            <person name="Coetzee M.P."/>
            <person name="Dadej K."/>
            <person name="De Beer Z.W."/>
            <person name="Findlay W."/>
            <person name="Havenga M."/>
            <person name="Kolarik M."/>
            <person name="Menzies J.G."/>
            <person name="Naidoo K."/>
            <person name="Pochopski O."/>
            <person name="Shoukouhi P."/>
            <person name="Santana Q.C."/>
            <person name="Seifert K.A."/>
            <person name="Soal N."/>
            <person name="Steenkamp E.T."/>
            <person name="Tatham C.T."/>
            <person name="van der Nest M.A."/>
            <person name="Wingfield M.J."/>
        </authorList>
    </citation>
    <scope>NUCLEOTIDE SEQUENCE [LARGE SCALE GENOMIC DNA]</scope>
    <source>
        <strain evidence="1">CMW44962</strain>
    </source>
</reference>
<proteinExistence type="predicted"/>
<dbReference type="EMBL" id="RIBY02001113">
    <property type="protein sequence ID" value="KAH9832439.1"/>
    <property type="molecule type" value="Genomic_DNA"/>
</dbReference>
<organism evidence="1 2">
    <name type="scientific">Teratosphaeria destructans</name>
    <dbReference type="NCBI Taxonomy" id="418781"/>
    <lineage>
        <taxon>Eukaryota</taxon>
        <taxon>Fungi</taxon>
        <taxon>Dikarya</taxon>
        <taxon>Ascomycota</taxon>
        <taxon>Pezizomycotina</taxon>
        <taxon>Dothideomycetes</taxon>
        <taxon>Dothideomycetidae</taxon>
        <taxon>Mycosphaerellales</taxon>
        <taxon>Teratosphaeriaceae</taxon>
        <taxon>Teratosphaeria</taxon>
    </lineage>
</organism>
<protein>
    <submittedName>
        <fullName evidence="1">Uncharacterized protein</fullName>
    </submittedName>
</protein>
<reference evidence="1 2" key="2">
    <citation type="journal article" date="2021" name="Curr. Genet.">
        <title>Genetic response to nitrogen starvation in the aggressive Eucalyptus foliar pathogen Teratosphaeria destructans.</title>
        <authorList>
            <person name="Havenga M."/>
            <person name="Wingfield B.D."/>
            <person name="Wingfield M.J."/>
            <person name="Dreyer L.L."/>
            <person name="Roets F."/>
            <person name="Aylward J."/>
        </authorList>
    </citation>
    <scope>NUCLEOTIDE SEQUENCE [LARGE SCALE GENOMIC DNA]</scope>
    <source>
        <strain evidence="1">CMW44962</strain>
    </source>
</reference>
<evidence type="ECO:0000313" key="2">
    <source>
        <dbReference type="Proteomes" id="UP001138500"/>
    </source>
</evidence>
<dbReference type="OrthoDB" id="10361618at2759"/>